<accession>A0A7N0TZD3</accession>
<name>A0A7N0TZD3_KALFE</name>
<evidence type="ECO:0000256" key="3">
    <source>
        <dbReference type="ARBA" id="ARBA00022833"/>
    </source>
</evidence>
<sequence>MKISFLPLQFMSNKRSPNTEHHTCVQASFHDSENHTTLNDTNSSLLRKSRNVVFKHILKSFNQNGSGVEGCLKAAFEYHGKNSSAGKEYTSVNYPLSEGLVPSATSRAIDGNSYVDFDGTSCCSSTELCQRAFSDIMASGEFASLCKLVSENFDGVKVEKLFDCSLIDRRIKEGAYERMPMLFPSDIHQFWKKLERVGTEMASFARSFSNRSKTFCKQFSTQGFDSHDNANHPDVFAEVGEKSGVKELSICLLCREMYHKPALKGTSSRNGYCSQCIANKTGLPHENCAVCEKLQSPEVVMDVAGDTVTITDEEVSTDHEESSYCDMEEKSCNICSIEITKDDRYQVCGHKFCRGRFYHERCLTIQQQKSYASCWYCPSCLCRICLTDTDDERIVLCDCCDHGYHIHCLNPPLSSIPKGSWYCAACDAGMTEIARVRTAYMSGAKNRKKDNEDCKEAVGQLRKKQKILMSRSYPVNAEEMDV</sequence>
<keyword evidence="8" id="KW-1185">Reference proteome</keyword>
<keyword evidence="2 4" id="KW-0863">Zinc-finger</keyword>
<dbReference type="Gene3D" id="3.30.40.10">
    <property type="entry name" value="Zinc/RING finger domain, C3HC4 (zinc finger)"/>
    <property type="match status" value="1"/>
</dbReference>
<dbReference type="PANTHER" id="PTHR47162">
    <property type="entry name" value="OS02G0192300 PROTEIN"/>
    <property type="match status" value="1"/>
</dbReference>
<dbReference type="SMART" id="SM00249">
    <property type="entry name" value="PHD"/>
    <property type="match status" value="2"/>
</dbReference>
<keyword evidence="1" id="KW-0479">Metal-binding</keyword>
<feature type="domain" description="PHD-type" evidence="5">
    <location>
        <begin position="379"/>
        <end position="429"/>
    </location>
</feature>
<evidence type="ECO:0000313" key="8">
    <source>
        <dbReference type="Proteomes" id="UP000594263"/>
    </source>
</evidence>
<dbReference type="InterPro" id="IPR001841">
    <property type="entry name" value="Znf_RING"/>
</dbReference>
<dbReference type="SUPFAM" id="SSF57903">
    <property type="entry name" value="FYVE/PHD zinc finger"/>
    <property type="match status" value="1"/>
</dbReference>
<evidence type="ECO:0000256" key="1">
    <source>
        <dbReference type="ARBA" id="ARBA00022723"/>
    </source>
</evidence>
<dbReference type="InterPro" id="IPR001965">
    <property type="entry name" value="Znf_PHD"/>
</dbReference>
<dbReference type="AlphaFoldDB" id="A0A7N0TZD3"/>
<dbReference type="OMA" id="ACEMNDQ"/>
<dbReference type="PROSITE" id="PS50089">
    <property type="entry name" value="ZF_RING_2"/>
    <property type="match status" value="1"/>
</dbReference>
<dbReference type="SMART" id="SM00184">
    <property type="entry name" value="RING"/>
    <property type="match status" value="3"/>
</dbReference>
<dbReference type="InterPro" id="IPR019787">
    <property type="entry name" value="Znf_PHD-finger"/>
</dbReference>
<keyword evidence="3" id="KW-0862">Zinc</keyword>
<proteinExistence type="predicted"/>
<evidence type="ECO:0000313" key="7">
    <source>
        <dbReference type="EnsemblPlants" id="Kaladp0048s0769.1.v1.1"/>
    </source>
</evidence>
<organism evidence="7 8">
    <name type="scientific">Kalanchoe fedtschenkoi</name>
    <name type="common">Lavender scallops</name>
    <name type="synonym">South American air plant</name>
    <dbReference type="NCBI Taxonomy" id="63787"/>
    <lineage>
        <taxon>Eukaryota</taxon>
        <taxon>Viridiplantae</taxon>
        <taxon>Streptophyta</taxon>
        <taxon>Embryophyta</taxon>
        <taxon>Tracheophyta</taxon>
        <taxon>Spermatophyta</taxon>
        <taxon>Magnoliopsida</taxon>
        <taxon>eudicotyledons</taxon>
        <taxon>Gunneridae</taxon>
        <taxon>Pentapetalae</taxon>
        <taxon>Saxifragales</taxon>
        <taxon>Crassulaceae</taxon>
        <taxon>Kalanchoe</taxon>
    </lineage>
</organism>
<evidence type="ECO:0000259" key="6">
    <source>
        <dbReference type="PROSITE" id="PS50089"/>
    </source>
</evidence>
<evidence type="ECO:0000259" key="5">
    <source>
        <dbReference type="PROSITE" id="PS50016"/>
    </source>
</evidence>
<protein>
    <submittedName>
        <fullName evidence="7">Uncharacterized protein</fullName>
    </submittedName>
</protein>
<dbReference type="PROSITE" id="PS50016">
    <property type="entry name" value="ZF_PHD_2"/>
    <property type="match status" value="1"/>
</dbReference>
<dbReference type="PANTHER" id="PTHR47162:SF9">
    <property type="entry name" value="PHD FINGER PROTEIN EHD3-LIKE"/>
    <property type="match status" value="1"/>
</dbReference>
<evidence type="ECO:0000256" key="2">
    <source>
        <dbReference type="ARBA" id="ARBA00022771"/>
    </source>
</evidence>
<dbReference type="GO" id="GO:0008270">
    <property type="term" value="F:zinc ion binding"/>
    <property type="evidence" value="ECO:0007669"/>
    <property type="project" value="UniProtKB-KW"/>
</dbReference>
<dbReference type="EnsemblPlants" id="Kaladp0048s0769.1.v1.1">
    <property type="protein sequence ID" value="Kaladp0048s0769.1.v1.1"/>
    <property type="gene ID" value="Kaladp0048s0769.v1.1"/>
</dbReference>
<dbReference type="InterPro" id="IPR013083">
    <property type="entry name" value="Znf_RING/FYVE/PHD"/>
</dbReference>
<dbReference type="InterPro" id="IPR011011">
    <property type="entry name" value="Znf_FYVE_PHD"/>
</dbReference>
<reference evidence="7" key="1">
    <citation type="submission" date="2021-01" db="UniProtKB">
        <authorList>
            <consortium name="EnsemblPlants"/>
        </authorList>
    </citation>
    <scope>IDENTIFICATION</scope>
</reference>
<dbReference type="Pfam" id="PF00628">
    <property type="entry name" value="PHD"/>
    <property type="match status" value="1"/>
</dbReference>
<dbReference type="Proteomes" id="UP000594263">
    <property type="component" value="Unplaced"/>
</dbReference>
<dbReference type="Gramene" id="Kaladp0048s0769.1.v1.1">
    <property type="protein sequence ID" value="Kaladp0048s0769.1.v1.1"/>
    <property type="gene ID" value="Kaladp0048s0769.v1.1"/>
</dbReference>
<evidence type="ECO:0000256" key="4">
    <source>
        <dbReference type="PROSITE-ProRule" id="PRU00175"/>
    </source>
</evidence>
<feature type="domain" description="RING-type" evidence="6">
    <location>
        <begin position="382"/>
        <end position="427"/>
    </location>
</feature>